<evidence type="ECO:0000256" key="6">
    <source>
        <dbReference type="SAM" id="Phobius"/>
    </source>
</evidence>
<dbReference type="Proteomes" id="UP000789739">
    <property type="component" value="Unassembled WGS sequence"/>
</dbReference>
<sequence length="139" mass="15524">MSSEWQPLVFLAAVEPDSPSWPSLYWPLSESKVNLWSPNDMIRFTLYWTIIFFEVIYGVAGLWALVVSWRYKWSYMIPVAFVVTALLTGSLSGSIVGGVLAALYGAGKFPMSTWVPFLWGLVQALIVVMGCYSTVTTIL</sequence>
<evidence type="ECO:0000256" key="5">
    <source>
        <dbReference type="ARBA" id="ARBA00023136"/>
    </source>
</evidence>
<evidence type="ECO:0000256" key="2">
    <source>
        <dbReference type="ARBA" id="ARBA00006325"/>
    </source>
</evidence>
<keyword evidence="4 6" id="KW-1133">Transmembrane helix</keyword>
<dbReference type="EMBL" id="CAJVPI010001028">
    <property type="protein sequence ID" value="CAG8590130.1"/>
    <property type="molecule type" value="Genomic_DNA"/>
</dbReference>
<feature type="transmembrane region" description="Helical" evidence="6">
    <location>
        <begin position="79"/>
        <end position="105"/>
    </location>
</feature>
<evidence type="ECO:0000256" key="3">
    <source>
        <dbReference type="ARBA" id="ARBA00022692"/>
    </source>
</evidence>
<keyword evidence="3 6" id="KW-0812">Transmembrane</keyword>
<gene>
    <name evidence="7" type="ORF">PBRASI_LOCUS7081</name>
</gene>
<comment type="similarity">
    <text evidence="2">Belongs to the TMEM170 family.</text>
</comment>
<feature type="transmembrane region" description="Helical" evidence="6">
    <location>
        <begin position="117"/>
        <end position="135"/>
    </location>
</feature>
<keyword evidence="8" id="KW-1185">Reference proteome</keyword>
<feature type="transmembrane region" description="Helical" evidence="6">
    <location>
        <begin position="46"/>
        <end position="67"/>
    </location>
</feature>
<protein>
    <submittedName>
        <fullName evidence="7">3215_t:CDS:1</fullName>
    </submittedName>
</protein>
<dbReference type="GO" id="GO:0016020">
    <property type="term" value="C:membrane"/>
    <property type="evidence" value="ECO:0007669"/>
    <property type="project" value="UniProtKB-SubCell"/>
</dbReference>
<dbReference type="InterPro" id="IPR019334">
    <property type="entry name" value="TMEM170A/B/YPR153W-like"/>
</dbReference>
<name>A0A9N9C457_9GLOM</name>
<keyword evidence="5 6" id="KW-0472">Membrane</keyword>
<evidence type="ECO:0000313" key="8">
    <source>
        <dbReference type="Proteomes" id="UP000789739"/>
    </source>
</evidence>
<comment type="caution">
    <text evidence="7">The sequence shown here is derived from an EMBL/GenBank/DDBJ whole genome shotgun (WGS) entry which is preliminary data.</text>
</comment>
<evidence type="ECO:0000256" key="4">
    <source>
        <dbReference type="ARBA" id="ARBA00022989"/>
    </source>
</evidence>
<proteinExistence type="inferred from homology"/>
<dbReference type="PANTHER" id="PTHR22779:SF6">
    <property type="entry name" value="SD17342P"/>
    <property type="match status" value="1"/>
</dbReference>
<comment type="subcellular location">
    <subcellularLocation>
        <location evidence="1">Membrane</location>
        <topology evidence="1">Multi-pass membrane protein</topology>
    </subcellularLocation>
</comment>
<reference evidence="7" key="1">
    <citation type="submission" date="2021-06" db="EMBL/GenBank/DDBJ databases">
        <authorList>
            <person name="Kallberg Y."/>
            <person name="Tangrot J."/>
            <person name="Rosling A."/>
        </authorList>
    </citation>
    <scope>NUCLEOTIDE SEQUENCE</scope>
    <source>
        <strain evidence="7">BR232B</strain>
    </source>
</reference>
<organism evidence="7 8">
    <name type="scientific">Paraglomus brasilianum</name>
    <dbReference type="NCBI Taxonomy" id="144538"/>
    <lineage>
        <taxon>Eukaryota</taxon>
        <taxon>Fungi</taxon>
        <taxon>Fungi incertae sedis</taxon>
        <taxon>Mucoromycota</taxon>
        <taxon>Glomeromycotina</taxon>
        <taxon>Glomeromycetes</taxon>
        <taxon>Paraglomerales</taxon>
        <taxon>Paraglomeraceae</taxon>
        <taxon>Paraglomus</taxon>
    </lineage>
</organism>
<evidence type="ECO:0000256" key="1">
    <source>
        <dbReference type="ARBA" id="ARBA00004141"/>
    </source>
</evidence>
<dbReference type="Pfam" id="PF10190">
    <property type="entry name" value="Tmemb_170"/>
    <property type="match status" value="1"/>
</dbReference>
<dbReference type="OrthoDB" id="2131401at2759"/>
<dbReference type="PANTHER" id="PTHR22779">
    <property type="entry name" value="SD17342P"/>
    <property type="match status" value="1"/>
</dbReference>
<accession>A0A9N9C457</accession>
<evidence type="ECO:0000313" key="7">
    <source>
        <dbReference type="EMBL" id="CAG8590130.1"/>
    </source>
</evidence>
<dbReference type="AlphaFoldDB" id="A0A9N9C457"/>